<feature type="chain" id="PRO_5035248515" evidence="4">
    <location>
        <begin position="19"/>
        <end position="1007"/>
    </location>
</feature>
<dbReference type="Gene3D" id="1.10.1400.10">
    <property type="match status" value="1"/>
</dbReference>
<accession>A0A8A4TGS0</accession>
<keyword evidence="2" id="KW-0378">Hydrolase</keyword>
<gene>
    <name evidence="5" type="ORF">J3U87_24480</name>
</gene>
<dbReference type="InterPro" id="IPR043146">
    <property type="entry name" value="Penicillin_amidase_N_B-knob"/>
</dbReference>
<dbReference type="RefSeq" id="WP_237378401.1">
    <property type="nucleotide sequence ID" value="NZ_CP071793.1"/>
</dbReference>
<dbReference type="InterPro" id="IPR029055">
    <property type="entry name" value="Ntn_hydrolases_N"/>
</dbReference>
<dbReference type="Gene3D" id="3.60.20.10">
    <property type="entry name" value="Glutamine Phosphoribosylpyrophosphate, subunit 1, domain 1"/>
    <property type="match status" value="1"/>
</dbReference>
<dbReference type="InterPro" id="IPR002692">
    <property type="entry name" value="S45"/>
</dbReference>
<dbReference type="Gene3D" id="1.10.439.10">
    <property type="entry name" value="Penicillin Amidohydrolase, domain 1"/>
    <property type="match status" value="1"/>
</dbReference>
<organism evidence="5 6">
    <name type="scientific">Sulfidibacter corallicola</name>
    <dbReference type="NCBI Taxonomy" id="2818388"/>
    <lineage>
        <taxon>Bacteria</taxon>
        <taxon>Pseudomonadati</taxon>
        <taxon>Acidobacteriota</taxon>
        <taxon>Holophagae</taxon>
        <taxon>Acanthopleuribacterales</taxon>
        <taxon>Acanthopleuribacteraceae</taxon>
        <taxon>Sulfidibacter</taxon>
    </lineage>
</organism>
<dbReference type="PANTHER" id="PTHR34218">
    <property type="entry name" value="PEPTIDASE S45 PENICILLIN AMIDASE"/>
    <property type="match status" value="1"/>
</dbReference>
<dbReference type="PANTHER" id="PTHR34218:SF4">
    <property type="entry name" value="ACYL-HOMOSERINE LACTONE ACYLASE QUIP"/>
    <property type="match status" value="1"/>
</dbReference>
<dbReference type="InterPro" id="IPR023343">
    <property type="entry name" value="Penicillin_amidase_dom1"/>
</dbReference>
<evidence type="ECO:0000256" key="4">
    <source>
        <dbReference type="SAM" id="SignalP"/>
    </source>
</evidence>
<comment type="similarity">
    <text evidence="1">Belongs to the peptidase S45 family.</text>
</comment>
<evidence type="ECO:0000256" key="2">
    <source>
        <dbReference type="ARBA" id="ARBA00022801"/>
    </source>
</evidence>
<keyword evidence="6" id="KW-1185">Reference proteome</keyword>
<evidence type="ECO:0000313" key="5">
    <source>
        <dbReference type="EMBL" id="QTD48750.1"/>
    </source>
</evidence>
<feature type="signal peptide" evidence="4">
    <location>
        <begin position="1"/>
        <end position="18"/>
    </location>
</feature>
<sequence length="1007" mass="110201">MRLTGLLYLCILMSPLAAQVRIIPHLTSADGGFETTVILENQSADDREWRLTPYDAAGSALDPVTGTLAGRATTSMSAAELLGATASHATITGEDLTVSVAYVIATGDGSPAHVTETSDHATRHRFFSGDWSTVFDGFAVVNTGAEAADVWVAQKASDGTITQSLRIATELAPMAKALYVLGSPDGSEFDADAGFVYEVYATVPLAVTALRGNLPGATYLWANQTRGIGTAESTRDGQGVWFIENGSLYDVIEMMGYNVASDRLWQMETFRRLGLGRLSELPLISNEETLAQDKFTRMVGYSEAEYWQAFEDLEPEAKTMVRAYTEGVNRRRAEAMADPNLMPIEFKALGLAVEPWREIDVLSIIIAMLRSFDQQDYGSGQMENAALLQQLQTQFPDQAGDMFADLRWFNDPDAPTMIPADSPAKMTTPLSTAPAGRLRSDVDFVALHHYLEDRHVSREQVQKSLNAKIKMGSYAWVVAGDRTESGNPILYSGPQMGFMTPSIVIEGSINGGGLQISGGTVPGIPGILIGRTPHHSWSMQVGHANSMDLYMEETPTENELHRTETFIGPNGEEETLNIYRTEHGPLISLEPAVAWKYAHWDFEFRTIQAFFDMATAQNMDAFGAALERVGVSQHFCYADREGNIAYWMSGRNPVRPEGDYRLPQGALAGVPVLEYDSAVTHPLVHDRNTAQGFYGGWNNKARQDVPNSNVDGGRYYGPYHRAIEVENHLRELVNRGDVQFEEVRGVALAIASTEQHVAPSLAVPFNAETPLGPGGDGGNPWPLIRDAFTAAVAAEPSDARNDAIDLLNAWDGYFVEGGPSSWALGADRADAWMLLDSWIRGVLNLTFEEVNNIDNPVYMNVLIHGLDTGTALQNSYDWFTNADPNAPQTRNAVIVQALDDALAALGEQPWGQGLRGTLQFDHPLLSLLTGAPLHQVPFSNRSTYAHCIEVGETGPVRIDSMFPLGESGNIYGEGLTFELDTHFLSMTPFFDDFSHRSFPLFTPAKQQ</sequence>
<keyword evidence="3" id="KW-0865">Zymogen</keyword>
<dbReference type="SUPFAM" id="SSF56235">
    <property type="entry name" value="N-terminal nucleophile aminohydrolases (Ntn hydrolases)"/>
    <property type="match status" value="1"/>
</dbReference>
<dbReference type="Gene3D" id="2.30.120.10">
    <property type="match status" value="1"/>
</dbReference>
<dbReference type="Pfam" id="PF01804">
    <property type="entry name" value="Penicil_amidase"/>
    <property type="match status" value="1"/>
</dbReference>
<dbReference type="InterPro" id="IPR043147">
    <property type="entry name" value="Penicillin_amidase_A-knob"/>
</dbReference>
<evidence type="ECO:0000256" key="1">
    <source>
        <dbReference type="ARBA" id="ARBA00006586"/>
    </source>
</evidence>
<proteinExistence type="inferred from homology"/>
<keyword evidence="4" id="KW-0732">Signal</keyword>
<dbReference type="AlphaFoldDB" id="A0A8A4TGS0"/>
<dbReference type="GO" id="GO:0017000">
    <property type="term" value="P:antibiotic biosynthetic process"/>
    <property type="evidence" value="ECO:0007669"/>
    <property type="project" value="InterPro"/>
</dbReference>
<dbReference type="EMBL" id="CP071793">
    <property type="protein sequence ID" value="QTD48750.1"/>
    <property type="molecule type" value="Genomic_DNA"/>
</dbReference>
<dbReference type="Gene3D" id="1.10.287.150">
    <property type="match status" value="1"/>
</dbReference>
<evidence type="ECO:0000256" key="3">
    <source>
        <dbReference type="ARBA" id="ARBA00023145"/>
    </source>
</evidence>
<dbReference type="Proteomes" id="UP000663929">
    <property type="component" value="Chromosome"/>
</dbReference>
<evidence type="ECO:0000313" key="6">
    <source>
        <dbReference type="Proteomes" id="UP000663929"/>
    </source>
</evidence>
<dbReference type="KEGG" id="scor:J3U87_24480"/>
<protein>
    <submittedName>
        <fullName evidence="5">Penicillin acylase family protein</fullName>
    </submittedName>
</protein>
<reference evidence="5" key="1">
    <citation type="submission" date="2021-03" db="EMBL/GenBank/DDBJ databases">
        <title>Acanthopleuribacteraceae sp. M133.</title>
        <authorList>
            <person name="Wang G."/>
        </authorList>
    </citation>
    <scope>NUCLEOTIDE SEQUENCE</scope>
    <source>
        <strain evidence="5">M133</strain>
    </source>
</reference>
<name>A0A8A4TGS0_SULCO</name>
<dbReference type="GO" id="GO:0016811">
    <property type="term" value="F:hydrolase activity, acting on carbon-nitrogen (but not peptide) bonds, in linear amides"/>
    <property type="evidence" value="ECO:0007669"/>
    <property type="project" value="InterPro"/>
</dbReference>